<comment type="subcellular location">
    <subcellularLocation>
        <location evidence="1">Nucleus</location>
    </subcellularLocation>
</comment>
<dbReference type="Gene3D" id="1.20.58.1780">
    <property type="match status" value="1"/>
</dbReference>
<dbReference type="WBParaSite" id="nRc.2.0.1.t39098-RA">
    <property type="protein sequence ID" value="nRc.2.0.1.t39098-RA"/>
    <property type="gene ID" value="nRc.2.0.1.g39098"/>
</dbReference>
<keyword evidence="2" id="KW-0813">Transport</keyword>
<evidence type="ECO:0000256" key="3">
    <source>
        <dbReference type="ARBA" id="ARBA00023242"/>
    </source>
</evidence>
<evidence type="ECO:0000256" key="1">
    <source>
        <dbReference type="ARBA" id="ARBA00004123"/>
    </source>
</evidence>
<protein>
    <recommendedName>
        <fullName evidence="4">Nucleoporin Nup133/Nup155-like C-terminal domain-containing protein</fullName>
    </recommendedName>
</protein>
<dbReference type="GO" id="GO:0000972">
    <property type="term" value="P:transcription-dependent tethering of RNA polymerase II gene DNA at nuclear periphery"/>
    <property type="evidence" value="ECO:0007669"/>
    <property type="project" value="TreeGrafter"/>
</dbReference>
<sequence length="300" mass="33387">SPFVTSTPAPAVLRRGSNVPYGASFRSNAVENTTISHNTNNGYHLSAVNQSGGQQIYHQSMIVAGGDLNLSSSVCVGQKAAGGSRLATGQQYEVRFSDRHNSYYLYFSRIMSLLWQTPVVNERTIPYTTRKTIDVLDCTFSSDEVACFLEQIHNFVNFMKATANLPPSVIQYSDDINSPYRDTAYETVSKNLNDAQYAEQQSLVSLFFLASKFSEVLGFLKILIDHQMHIIVALLPKDQQEKLRLMTFDRLVIDGQQICSDLVLCLMNQYLSDKATTDAISGRLRQVCPSLFTSDDATST</sequence>
<dbReference type="AlphaFoldDB" id="A0A915KM36"/>
<dbReference type="Proteomes" id="UP000887565">
    <property type="component" value="Unplaced"/>
</dbReference>
<name>A0A915KM36_ROMCU</name>
<dbReference type="GO" id="GO:0017056">
    <property type="term" value="F:structural constituent of nuclear pore"/>
    <property type="evidence" value="ECO:0007669"/>
    <property type="project" value="InterPro"/>
</dbReference>
<dbReference type="PANTHER" id="PTHR10350:SF6">
    <property type="entry name" value="NUCLEAR PORE COMPLEX PROTEIN NUP155"/>
    <property type="match status" value="1"/>
</dbReference>
<dbReference type="Pfam" id="PF03177">
    <property type="entry name" value="Nucleoporin_C"/>
    <property type="match status" value="1"/>
</dbReference>
<dbReference type="PANTHER" id="PTHR10350">
    <property type="entry name" value="NUCLEAR PORE COMPLEX PROTEIN NUP155"/>
    <property type="match status" value="1"/>
</dbReference>
<evidence type="ECO:0000259" key="4">
    <source>
        <dbReference type="Pfam" id="PF03177"/>
    </source>
</evidence>
<dbReference type="GO" id="GO:0044611">
    <property type="term" value="C:nuclear pore inner ring"/>
    <property type="evidence" value="ECO:0007669"/>
    <property type="project" value="TreeGrafter"/>
</dbReference>
<accession>A0A915KM36</accession>
<organism evidence="5 6">
    <name type="scientific">Romanomermis culicivorax</name>
    <name type="common">Nematode worm</name>
    <dbReference type="NCBI Taxonomy" id="13658"/>
    <lineage>
        <taxon>Eukaryota</taxon>
        <taxon>Metazoa</taxon>
        <taxon>Ecdysozoa</taxon>
        <taxon>Nematoda</taxon>
        <taxon>Enoplea</taxon>
        <taxon>Dorylaimia</taxon>
        <taxon>Mermithida</taxon>
        <taxon>Mermithoidea</taxon>
        <taxon>Mermithidae</taxon>
        <taxon>Romanomermis</taxon>
    </lineage>
</organism>
<dbReference type="GO" id="GO:0006405">
    <property type="term" value="P:RNA export from nucleus"/>
    <property type="evidence" value="ECO:0007669"/>
    <property type="project" value="TreeGrafter"/>
</dbReference>
<dbReference type="InterPro" id="IPR007187">
    <property type="entry name" value="Nucleoporin_Nup133/Nup155_C"/>
</dbReference>
<feature type="domain" description="Nucleoporin Nup133/Nup155-like C-terminal" evidence="4">
    <location>
        <begin position="97"/>
        <end position="298"/>
    </location>
</feature>
<keyword evidence="5" id="KW-1185">Reference proteome</keyword>
<dbReference type="InterPro" id="IPR004870">
    <property type="entry name" value="Nucleoporin_Nup155"/>
</dbReference>
<evidence type="ECO:0000313" key="5">
    <source>
        <dbReference type="Proteomes" id="UP000887565"/>
    </source>
</evidence>
<keyword evidence="3" id="KW-0539">Nucleus</keyword>
<dbReference type="GO" id="GO:0036228">
    <property type="term" value="P:protein localization to nuclear inner membrane"/>
    <property type="evidence" value="ECO:0007669"/>
    <property type="project" value="TreeGrafter"/>
</dbReference>
<dbReference type="GO" id="GO:0006606">
    <property type="term" value="P:protein import into nucleus"/>
    <property type="evidence" value="ECO:0007669"/>
    <property type="project" value="TreeGrafter"/>
</dbReference>
<proteinExistence type="predicted"/>
<evidence type="ECO:0000313" key="6">
    <source>
        <dbReference type="WBParaSite" id="nRc.2.0.1.t39098-RA"/>
    </source>
</evidence>
<reference evidence="6" key="1">
    <citation type="submission" date="2022-11" db="UniProtKB">
        <authorList>
            <consortium name="WormBaseParasite"/>
        </authorList>
    </citation>
    <scope>IDENTIFICATION</scope>
</reference>
<evidence type="ECO:0000256" key="2">
    <source>
        <dbReference type="ARBA" id="ARBA00022448"/>
    </source>
</evidence>